<dbReference type="InterPro" id="IPR036271">
    <property type="entry name" value="Tet_transcr_reg_TetR-rel_C_sf"/>
</dbReference>
<keyword evidence="2 4" id="KW-0238">DNA-binding</keyword>
<keyword evidence="8" id="KW-1185">Reference proteome</keyword>
<dbReference type="PANTHER" id="PTHR30055:SF234">
    <property type="entry name" value="HTH-TYPE TRANSCRIPTIONAL REGULATOR BETI"/>
    <property type="match status" value="1"/>
</dbReference>
<evidence type="ECO:0000256" key="2">
    <source>
        <dbReference type="ARBA" id="ARBA00023125"/>
    </source>
</evidence>
<feature type="DNA-binding region" description="H-T-H motif" evidence="4">
    <location>
        <begin position="53"/>
        <end position="72"/>
    </location>
</feature>
<dbReference type="PROSITE" id="PS50977">
    <property type="entry name" value="HTH_TETR_2"/>
    <property type="match status" value="1"/>
</dbReference>
<evidence type="ECO:0000256" key="1">
    <source>
        <dbReference type="ARBA" id="ARBA00023015"/>
    </source>
</evidence>
<evidence type="ECO:0000256" key="5">
    <source>
        <dbReference type="SAM" id="MobiDB-lite"/>
    </source>
</evidence>
<dbReference type="InterPro" id="IPR001647">
    <property type="entry name" value="HTH_TetR"/>
</dbReference>
<dbReference type="Proteomes" id="UP001595528">
    <property type="component" value="Unassembled WGS sequence"/>
</dbReference>
<evidence type="ECO:0000259" key="6">
    <source>
        <dbReference type="PROSITE" id="PS50977"/>
    </source>
</evidence>
<dbReference type="SUPFAM" id="SSF46689">
    <property type="entry name" value="Homeodomain-like"/>
    <property type="match status" value="1"/>
</dbReference>
<sequence>MATIRARPAPSGGDADLSDAMPAEATEDRRVNDTMLLDAALEAFVEKGFHGTSMRDIARRAGTSVSHSYYYFPSKHHILWLIVSRICQVLLDELAVVEAEAGPAPDARLAALVRAHVLLHARAQSESFVGNSELRSLHPQDRPRVIEMRDRISRYFRTAIEDGLREGRFRSTEPAAELTLAVVTMCTAVAGWYRPGGGTTPEDLADHYAGMVLRMVGATS</sequence>
<reference evidence="8" key="1">
    <citation type="journal article" date="2019" name="Int. J. Syst. Evol. Microbiol.">
        <title>The Global Catalogue of Microorganisms (GCM) 10K type strain sequencing project: providing services to taxonomists for standard genome sequencing and annotation.</title>
        <authorList>
            <consortium name="The Broad Institute Genomics Platform"/>
            <consortium name="The Broad Institute Genome Sequencing Center for Infectious Disease"/>
            <person name="Wu L."/>
            <person name="Ma J."/>
        </authorList>
    </citation>
    <scope>NUCLEOTIDE SEQUENCE [LARGE SCALE GENOMIC DNA]</scope>
    <source>
        <strain evidence="8">KCTC 42964</strain>
    </source>
</reference>
<dbReference type="InterPro" id="IPR041490">
    <property type="entry name" value="KstR2_TetR_C"/>
</dbReference>
<keyword evidence="1" id="KW-0805">Transcription regulation</keyword>
<feature type="region of interest" description="Disordered" evidence="5">
    <location>
        <begin position="1"/>
        <end position="22"/>
    </location>
</feature>
<dbReference type="InterPro" id="IPR009057">
    <property type="entry name" value="Homeodomain-like_sf"/>
</dbReference>
<accession>A0ABV7LA10</accession>
<dbReference type="SUPFAM" id="SSF48498">
    <property type="entry name" value="Tetracyclin repressor-like, C-terminal domain"/>
    <property type="match status" value="1"/>
</dbReference>
<dbReference type="Pfam" id="PF17932">
    <property type="entry name" value="TetR_C_24"/>
    <property type="match status" value="1"/>
</dbReference>
<keyword evidence="3" id="KW-0804">Transcription</keyword>
<dbReference type="EMBL" id="JBHRTR010000054">
    <property type="protein sequence ID" value="MFC3231445.1"/>
    <property type="molecule type" value="Genomic_DNA"/>
</dbReference>
<dbReference type="PRINTS" id="PR00455">
    <property type="entry name" value="HTHTETR"/>
</dbReference>
<organism evidence="7 8">
    <name type="scientific">Marinibaculum pumilum</name>
    <dbReference type="NCBI Taxonomy" id="1766165"/>
    <lineage>
        <taxon>Bacteria</taxon>
        <taxon>Pseudomonadati</taxon>
        <taxon>Pseudomonadota</taxon>
        <taxon>Alphaproteobacteria</taxon>
        <taxon>Rhodospirillales</taxon>
        <taxon>Rhodospirillaceae</taxon>
        <taxon>Marinibaculum</taxon>
    </lineage>
</organism>
<comment type="caution">
    <text evidence="7">The sequence shown here is derived from an EMBL/GenBank/DDBJ whole genome shotgun (WGS) entry which is preliminary data.</text>
</comment>
<feature type="domain" description="HTH tetR-type" evidence="6">
    <location>
        <begin position="30"/>
        <end position="90"/>
    </location>
</feature>
<evidence type="ECO:0000313" key="7">
    <source>
        <dbReference type="EMBL" id="MFC3231445.1"/>
    </source>
</evidence>
<protein>
    <submittedName>
        <fullName evidence="7">TetR/AcrR family transcriptional regulator</fullName>
    </submittedName>
</protein>
<dbReference type="PANTHER" id="PTHR30055">
    <property type="entry name" value="HTH-TYPE TRANSCRIPTIONAL REGULATOR RUTR"/>
    <property type="match status" value="1"/>
</dbReference>
<evidence type="ECO:0000256" key="3">
    <source>
        <dbReference type="ARBA" id="ARBA00023163"/>
    </source>
</evidence>
<dbReference type="RefSeq" id="WP_379906921.1">
    <property type="nucleotide sequence ID" value="NZ_JBHRTR010000054.1"/>
</dbReference>
<gene>
    <name evidence="7" type="ORF">ACFOGJ_29625</name>
</gene>
<dbReference type="Gene3D" id="1.10.357.10">
    <property type="entry name" value="Tetracycline Repressor, domain 2"/>
    <property type="match status" value="1"/>
</dbReference>
<dbReference type="Pfam" id="PF00440">
    <property type="entry name" value="TetR_N"/>
    <property type="match status" value="1"/>
</dbReference>
<dbReference type="InterPro" id="IPR050109">
    <property type="entry name" value="HTH-type_TetR-like_transc_reg"/>
</dbReference>
<proteinExistence type="predicted"/>
<name>A0ABV7LA10_9PROT</name>
<evidence type="ECO:0000313" key="8">
    <source>
        <dbReference type="Proteomes" id="UP001595528"/>
    </source>
</evidence>
<evidence type="ECO:0000256" key="4">
    <source>
        <dbReference type="PROSITE-ProRule" id="PRU00335"/>
    </source>
</evidence>